<dbReference type="PIRSF" id="PIRSF011484">
    <property type="entry name" value="YaeQ"/>
    <property type="match status" value="1"/>
</dbReference>
<protein>
    <submittedName>
        <fullName evidence="1">YaeQ family protein</fullName>
    </submittedName>
</protein>
<dbReference type="PANTHER" id="PTHR38784:SF1">
    <property type="entry name" value="SUCROSE PHOSPHORYLASE"/>
    <property type="match status" value="1"/>
</dbReference>
<dbReference type="SUPFAM" id="SSF52980">
    <property type="entry name" value="Restriction endonuclease-like"/>
    <property type="match status" value="1"/>
</dbReference>
<name>A0ABY6Q8N7_9GAMM</name>
<accession>A0ABY6Q8N7</accession>
<dbReference type="SMART" id="SM01322">
    <property type="entry name" value="YaeQ"/>
    <property type="match status" value="1"/>
</dbReference>
<dbReference type="Pfam" id="PF07152">
    <property type="entry name" value="YaeQ"/>
    <property type="match status" value="1"/>
</dbReference>
<dbReference type="InterPro" id="IPR038590">
    <property type="entry name" value="YaeQ_sf"/>
</dbReference>
<keyword evidence="2" id="KW-1185">Reference proteome</keyword>
<evidence type="ECO:0000313" key="2">
    <source>
        <dbReference type="Proteomes" id="UP001317963"/>
    </source>
</evidence>
<gene>
    <name evidence="1" type="ORF">E0F26_11265</name>
</gene>
<dbReference type="Proteomes" id="UP001317963">
    <property type="component" value="Chromosome"/>
</dbReference>
<dbReference type="PANTHER" id="PTHR38784">
    <property type="entry name" value="SUCROSE PHOSPHORYLASE"/>
    <property type="match status" value="1"/>
</dbReference>
<dbReference type="InterPro" id="IPR009822">
    <property type="entry name" value="YaeQ"/>
</dbReference>
<dbReference type="CDD" id="cd22368">
    <property type="entry name" value="YaeQ-like"/>
    <property type="match status" value="1"/>
</dbReference>
<evidence type="ECO:0000313" key="1">
    <source>
        <dbReference type="EMBL" id="UZP75276.1"/>
    </source>
</evidence>
<organism evidence="1 2">
    <name type="scientific">Candidatus Paraluminiphilus aquimaris</name>
    <dbReference type="NCBI Taxonomy" id="2518994"/>
    <lineage>
        <taxon>Bacteria</taxon>
        <taxon>Pseudomonadati</taxon>
        <taxon>Pseudomonadota</taxon>
        <taxon>Gammaproteobacteria</taxon>
        <taxon>Cellvibrionales</taxon>
        <taxon>Halieaceae</taxon>
        <taxon>Candidatus Paraluminiphilus</taxon>
    </lineage>
</organism>
<sequence>MALKSTIYKAKLNVTDMDRQVYKEFPLTIACHPSETEARMMLRILAFAIHADERLEFGRGISTDSEPDLWQKSLSDDVELWVDLGTPDESRLRKACGRAERVKLFVYGDRSASVWWYKQETALKRFDNLSIVQISDDSLEALASLAGSNMSLQCVIDDGQVVFSSAQHDTLVELDLQNLKS</sequence>
<dbReference type="InterPro" id="IPR011335">
    <property type="entry name" value="Restrct_endonuc-II-like"/>
</dbReference>
<reference evidence="1 2" key="1">
    <citation type="submission" date="2019-02" db="EMBL/GenBank/DDBJ databases">
        <title>Halieaceae_genomes.</title>
        <authorList>
            <person name="Li S.-H."/>
        </authorList>
    </citation>
    <scope>NUCLEOTIDE SEQUENCE [LARGE SCALE GENOMIC DNA]</scope>
    <source>
        <strain evidence="1 2">JH123</strain>
    </source>
</reference>
<dbReference type="RefSeq" id="WP_279241760.1">
    <property type="nucleotide sequence ID" value="NZ_CP036501.1"/>
</dbReference>
<dbReference type="Gene3D" id="3.10.640.10">
    <property type="entry name" value="Restriction endonuclease-like alpha-beta roll domain"/>
    <property type="match status" value="1"/>
</dbReference>
<dbReference type="EMBL" id="CP036501">
    <property type="protein sequence ID" value="UZP75276.1"/>
    <property type="molecule type" value="Genomic_DNA"/>
</dbReference>
<proteinExistence type="predicted"/>